<sequence>LCCSSGGATVGFPWKLLLMSLQYLQGREGTLLIWTEQAAADASYCYSFKGSVPIGNLHYQLSAKCKAETH</sequence>
<dbReference type="AlphaFoldDB" id="A0A091GKR4"/>
<keyword evidence="2" id="KW-1185">Reference proteome</keyword>
<evidence type="ECO:0000313" key="1">
    <source>
        <dbReference type="EMBL" id="KFO84196.1"/>
    </source>
</evidence>
<proteinExistence type="predicted"/>
<dbReference type="Proteomes" id="UP000054064">
    <property type="component" value="Unassembled WGS sequence"/>
</dbReference>
<protein>
    <submittedName>
        <fullName evidence="1">Uncharacterized protein</fullName>
    </submittedName>
</protein>
<name>A0A091GKR4_BUCRH</name>
<evidence type="ECO:0000313" key="2">
    <source>
        <dbReference type="Proteomes" id="UP000054064"/>
    </source>
</evidence>
<dbReference type="EMBL" id="KL504036">
    <property type="protein sequence ID" value="KFO84196.1"/>
    <property type="molecule type" value="Genomic_DNA"/>
</dbReference>
<accession>A0A091GKR4</accession>
<feature type="non-terminal residue" evidence="1">
    <location>
        <position position="70"/>
    </location>
</feature>
<reference evidence="1 2" key="1">
    <citation type="submission" date="2014-04" db="EMBL/GenBank/DDBJ databases">
        <title>Genome evolution of avian class.</title>
        <authorList>
            <person name="Zhang G."/>
            <person name="Li C."/>
        </authorList>
    </citation>
    <scope>NUCLEOTIDE SEQUENCE [LARGE SCALE GENOMIC DNA]</scope>
    <source>
        <strain evidence="1">BGI_N320</strain>
    </source>
</reference>
<gene>
    <name evidence="1" type="ORF">N320_11627</name>
</gene>
<feature type="non-terminal residue" evidence="1">
    <location>
        <position position="1"/>
    </location>
</feature>
<organism evidence="1 2">
    <name type="scientific">Buceros rhinoceros silvestris</name>
    <dbReference type="NCBI Taxonomy" id="175836"/>
    <lineage>
        <taxon>Eukaryota</taxon>
        <taxon>Metazoa</taxon>
        <taxon>Chordata</taxon>
        <taxon>Craniata</taxon>
        <taxon>Vertebrata</taxon>
        <taxon>Euteleostomi</taxon>
        <taxon>Archelosauria</taxon>
        <taxon>Archosauria</taxon>
        <taxon>Dinosauria</taxon>
        <taxon>Saurischia</taxon>
        <taxon>Theropoda</taxon>
        <taxon>Coelurosauria</taxon>
        <taxon>Aves</taxon>
        <taxon>Neognathae</taxon>
        <taxon>Neoaves</taxon>
        <taxon>Telluraves</taxon>
        <taxon>Coraciimorphae</taxon>
        <taxon>Bucerotiformes</taxon>
        <taxon>Bucerotidae</taxon>
        <taxon>Buceros</taxon>
    </lineage>
</organism>